<comment type="similarity">
    <text evidence="1">Belongs to the amidase family.</text>
</comment>
<dbReference type="PANTHER" id="PTHR11895">
    <property type="entry name" value="TRANSAMIDASE"/>
    <property type="match status" value="1"/>
</dbReference>
<comment type="caution">
    <text evidence="3">The sequence shown here is derived from an EMBL/GenBank/DDBJ whole genome shotgun (WGS) entry which is preliminary data.</text>
</comment>
<reference evidence="3 4" key="1">
    <citation type="submission" date="2016-10" db="EMBL/GenBank/DDBJ databases">
        <title>Draft Genome sequence of Roseomonas sp. strain M3.</title>
        <authorList>
            <person name="Subhash Y."/>
            <person name="Lee S."/>
        </authorList>
    </citation>
    <scope>NUCLEOTIDE SEQUENCE [LARGE SCALE GENOMIC DNA]</scope>
    <source>
        <strain evidence="3 4">M3</strain>
    </source>
</reference>
<dbReference type="InterPro" id="IPR036928">
    <property type="entry name" value="AS_sf"/>
</dbReference>
<evidence type="ECO:0000259" key="2">
    <source>
        <dbReference type="Pfam" id="PF01425"/>
    </source>
</evidence>
<dbReference type="GO" id="GO:0003824">
    <property type="term" value="F:catalytic activity"/>
    <property type="evidence" value="ECO:0007669"/>
    <property type="project" value="InterPro"/>
</dbReference>
<accession>A0A1V2GXQ7</accession>
<dbReference type="Proteomes" id="UP000188879">
    <property type="component" value="Unassembled WGS sequence"/>
</dbReference>
<evidence type="ECO:0000313" key="4">
    <source>
        <dbReference type="Proteomes" id="UP000188879"/>
    </source>
</evidence>
<proteinExistence type="inferred from homology"/>
<feature type="domain" description="Amidase" evidence="2">
    <location>
        <begin position="27"/>
        <end position="450"/>
    </location>
</feature>
<evidence type="ECO:0000256" key="1">
    <source>
        <dbReference type="ARBA" id="ARBA00009199"/>
    </source>
</evidence>
<organism evidence="3 4">
    <name type="scientific">Teichococcus deserti</name>
    <dbReference type="NCBI Taxonomy" id="1817963"/>
    <lineage>
        <taxon>Bacteria</taxon>
        <taxon>Pseudomonadati</taxon>
        <taxon>Pseudomonadota</taxon>
        <taxon>Alphaproteobacteria</taxon>
        <taxon>Acetobacterales</taxon>
        <taxon>Roseomonadaceae</taxon>
        <taxon>Roseomonas</taxon>
    </lineage>
</organism>
<keyword evidence="4" id="KW-1185">Reference proteome</keyword>
<dbReference type="PANTHER" id="PTHR11895:SF7">
    <property type="entry name" value="GLUTAMYL-TRNA(GLN) AMIDOTRANSFERASE SUBUNIT A, MITOCHONDRIAL"/>
    <property type="match status" value="1"/>
</dbReference>
<gene>
    <name evidence="3" type="ORF">BKE38_20680</name>
</gene>
<dbReference type="AlphaFoldDB" id="A0A1V2GXQ7"/>
<dbReference type="EMBL" id="MLCO01000225">
    <property type="protein sequence ID" value="ONG49496.1"/>
    <property type="molecule type" value="Genomic_DNA"/>
</dbReference>
<dbReference type="InterPro" id="IPR023631">
    <property type="entry name" value="Amidase_dom"/>
</dbReference>
<dbReference type="InterPro" id="IPR000120">
    <property type="entry name" value="Amidase"/>
</dbReference>
<dbReference type="Pfam" id="PF01425">
    <property type="entry name" value="Amidase"/>
    <property type="match status" value="1"/>
</dbReference>
<dbReference type="OrthoDB" id="9811471at2"/>
<dbReference type="Gene3D" id="3.90.1300.10">
    <property type="entry name" value="Amidase signature (AS) domain"/>
    <property type="match status" value="1"/>
</dbReference>
<dbReference type="RefSeq" id="WP_076959192.1">
    <property type="nucleotide sequence ID" value="NZ_MLCO01000225.1"/>
</dbReference>
<name>A0A1V2GXQ7_9PROT</name>
<sequence>MQDEDLGFAPATALARMIVDKVISPVELTTALLRRIAALEPRLNAFALLVPEQALAQARAAEQAVMQGAPLGRLHGVPITIKDHEAIAGLPTEFGSATRKGDTPGFTTPMAARMLQEGAILLGKTTTSEFGWKGVSQSPLTGITHNPWKHGYNAGASSAGAGVAAAAGYGPLHQSGDGAGSIRMPAHFCGAFGFKPSFGRVPVYPPGTGDNTLHLGPMTRNVADAALMLQVMAGPHPWDPTSLEAPPADYTALLRQPPARRPRIAFSPDLGHARVDAEVAQLVRQAVEGLEQVLGHAVDQPGTPWGPQGPELARYFWPAHFSRFGELLPQWEDQMDPGFVACIRAGSGTTVAEYQRMRIRKYAYGVEIHRFFEAWDFLLTPAVSVAAFPADRLQPEHWPQHPWDWLSWAEFSYPFNLSGNPACSIPCGFTAAGLPVGLQIVGRRFDDLGVLQLAAQFEAIRPWAQHRPPLAMLA</sequence>
<protein>
    <submittedName>
        <fullName evidence="3">Amidase</fullName>
    </submittedName>
</protein>
<evidence type="ECO:0000313" key="3">
    <source>
        <dbReference type="EMBL" id="ONG49496.1"/>
    </source>
</evidence>
<dbReference type="SUPFAM" id="SSF75304">
    <property type="entry name" value="Amidase signature (AS) enzymes"/>
    <property type="match status" value="1"/>
</dbReference>